<dbReference type="Proteomes" id="UP000509448">
    <property type="component" value="Chromosome"/>
</dbReference>
<gene>
    <name evidence="1" type="ORF">NAS2_0508</name>
</gene>
<dbReference type="RefSeq" id="WP_174448188.1">
    <property type="nucleotide sequence ID" value="NZ_AP018732.1"/>
</dbReference>
<dbReference type="GeneID" id="55584326"/>
<reference evidence="1 2" key="1">
    <citation type="journal article" date="2019" name="ISME J.">
        <title>Isolation and characterization of a thermophilic sulfur- and iron-reducing thaumarchaeote from a terrestrial acidic hot spring.</title>
        <authorList>
            <person name="Kato S."/>
            <person name="Itoh T."/>
            <person name="Yuki M."/>
            <person name="Nagamori M."/>
            <person name="Ohnishi M."/>
            <person name="Uematsu K."/>
            <person name="Suzuki K."/>
            <person name="Takashina T."/>
            <person name="Ohkuma M."/>
        </authorList>
    </citation>
    <scope>NUCLEOTIDE SEQUENCE [LARGE SCALE GENOMIC DNA]</scope>
    <source>
        <strain evidence="1 2">NAS-02</strain>
    </source>
</reference>
<dbReference type="InterPro" id="IPR029063">
    <property type="entry name" value="SAM-dependent_MTases_sf"/>
</dbReference>
<evidence type="ECO:0000313" key="2">
    <source>
        <dbReference type="Proteomes" id="UP000509448"/>
    </source>
</evidence>
<organism evidence="1 2">
    <name type="scientific">Conexivisphaera calida</name>
    <dbReference type="NCBI Taxonomy" id="1874277"/>
    <lineage>
        <taxon>Archaea</taxon>
        <taxon>Nitrososphaerota</taxon>
        <taxon>Conexivisphaeria</taxon>
        <taxon>Conexivisphaerales</taxon>
        <taxon>Conexivisphaeraceae</taxon>
        <taxon>Conexivisphaera</taxon>
    </lineage>
</organism>
<dbReference type="EMBL" id="AP018732">
    <property type="protein sequence ID" value="BBE41897.1"/>
    <property type="molecule type" value="Genomic_DNA"/>
</dbReference>
<accession>A0A4P2VCP7</accession>
<dbReference type="SUPFAM" id="SSF53335">
    <property type="entry name" value="S-adenosyl-L-methionine-dependent methyltransferases"/>
    <property type="match status" value="1"/>
</dbReference>
<protein>
    <submittedName>
        <fullName evidence="1">Uncharacterized protein</fullName>
    </submittedName>
</protein>
<evidence type="ECO:0000313" key="1">
    <source>
        <dbReference type="EMBL" id="BBE41897.1"/>
    </source>
</evidence>
<sequence length="200" mass="21537">MWRTISILEDGRRVLEGAGMRIIGAHYAEPWPVEVLEEIRSLVAESGARSCTIVGAHIGEPVIALAGTCSEIRAYEPGPANCYLLTENLELNGVKATVRCEAASARDGASVLEADGSYARVEMVGINRIVNGRTDLVMLLCRECAAVTSGLGCEALSLSRGYVFPRESALGEKLASCGFRVREAHMESLAIGPRAMLKRW</sequence>
<proteinExistence type="predicted"/>
<name>A0A4P2VCP7_9ARCH</name>
<dbReference type="Gene3D" id="3.40.50.150">
    <property type="entry name" value="Vaccinia Virus protein VP39"/>
    <property type="match status" value="1"/>
</dbReference>
<dbReference type="KEGG" id="ccai:NAS2_0508"/>
<dbReference type="AlphaFoldDB" id="A0A4P2VCP7"/>
<keyword evidence="2" id="KW-1185">Reference proteome</keyword>